<sequence length="197" mass="23242">MTRASRLAEVPCFEHLNGLYYDTTKNVTRMCFENGTWHERSDYSNCIVTLRYLRDSVWLLYRFQTQTSNIMIYSIGYGCSMVALIIAIWIFIYYKDLRCLRNTIHLNLMVTYLLTAIVWFTIQRLILVREFGDFTCYLYIPLTYLMGTSFFWMFVEGLYLYILVVKTFSVELVKLSAYMIIGWGTPAVIVLCWAAVK</sequence>
<dbReference type="PANTHER" id="PTHR45620">
    <property type="entry name" value="PDF RECEPTOR-LIKE PROTEIN-RELATED"/>
    <property type="match status" value="1"/>
</dbReference>
<dbReference type="SUPFAM" id="SSF111418">
    <property type="entry name" value="Hormone receptor domain"/>
    <property type="match status" value="1"/>
</dbReference>
<keyword evidence="3" id="KW-1003">Cell membrane</keyword>
<dbReference type="PRINTS" id="PR00249">
    <property type="entry name" value="GPCRSECRETIN"/>
</dbReference>
<feature type="transmembrane region" description="Helical" evidence="10">
    <location>
        <begin position="134"/>
        <end position="155"/>
    </location>
</feature>
<feature type="domain" description="G-protein coupled receptors family 2 profile 2" evidence="12">
    <location>
        <begin position="69"/>
        <end position="197"/>
    </location>
</feature>
<comment type="caution">
    <text evidence="13">The sequence shown here is derived from an EMBL/GenBank/DDBJ whole genome shotgun (WGS) entry which is preliminary data.</text>
</comment>
<feature type="transmembrane region" description="Helical" evidence="10">
    <location>
        <begin position="70"/>
        <end position="92"/>
    </location>
</feature>
<evidence type="ECO:0000313" key="14">
    <source>
        <dbReference type="Proteomes" id="UP000192247"/>
    </source>
</evidence>
<dbReference type="GO" id="GO:0008528">
    <property type="term" value="F:G protein-coupled peptide receptor activity"/>
    <property type="evidence" value="ECO:0007669"/>
    <property type="project" value="TreeGrafter"/>
</dbReference>
<proteinExistence type="inferred from homology"/>
<dbReference type="Pfam" id="PF02793">
    <property type="entry name" value="HRM"/>
    <property type="match status" value="1"/>
</dbReference>
<gene>
    <name evidence="13" type="ORF">BIW11_08344</name>
</gene>
<evidence type="ECO:0000259" key="12">
    <source>
        <dbReference type="PROSITE" id="PS50261"/>
    </source>
</evidence>
<dbReference type="InterPro" id="IPR001879">
    <property type="entry name" value="GPCR_2_extracellular_dom"/>
</dbReference>
<keyword evidence="6" id="KW-0297">G-protein coupled receptor</keyword>
<evidence type="ECO:0000256" key="8">
    <source>
        <dbReference type="ARBA" id="ARBA00023170"/>
    </source>
</evidence>
<dbReference type="PANTHER" id="PTHR45620:SF15">
    <property type="entry name" value="DIURETIC HORMONE 44 RECEPTOR 1-RELATED"/>
    <property type="match status" value="1"/>
</dbReference>
<keyword evidence="8 13" id="KW-0675">Receptor</keyword>
<evidence type="ECO:0000256" key="10">
    <source>
        <dbReference type="SAM" id="Phobius"/>
    </source>
</evidence>
<feature type="non-terminal residue" evidence="13">
    <location>
        <position position="197"/>
    </location>
</feature>
<dbReference type="PROSITE" id="PS50261">
    <property type="entry name" value="G_PROTEIN_RECEP_F2_4"/>
    <property type="match status" value="1"/>
</dbReference>
<dbReference type="Gene3D" id="4.10.1240.10">
    <property type="entry name" value="GPCR, family 2, extracellular hormone receptor domain"/>
    <property type="match status" value="1"/>
</dbReference>
<keyword evidence="5 10" id="KW-1133">Transmembrane helix</keyword>
<evidence type="ECO:0000256" key="5">
    <source>
        <dbReference type="ARBA" id="ARBA00022989"/>
    </source>
</evidence>
<organism evidence="13 14">
    <name type="scientific">Tropilaelaps mercedesae</name>
    <dbReference type="NCBI Taxonomy" id="418985"/>
    <lineage>
        <taxon>Eukaryota</taxon>
        <taxon>Metazoa</taxon>
        <taxon>Ecdysozoa</taxon>
        <taxon>Arthropoda</taxon>
        <taxon>Chelicerata</taxon>
        <taxon>Arachnida</taxon>
        <taxon>Acari</taxon>
        <taxon>Parasitiformes</taxon>
        <taxon>Mesostigmata</taxon>
        <taxon>Gamasina</taxon>
        <taxon>Dermanyssoidea</taxon>
        <taxon>Laelapidae</taxon>
        <taxon>Tropilaelaps</taxon>
    </lineage>
</organism>
<feature type="transmembrane region" description="Helical" evidence="10">
    <location>
        <begin position="104"/>
        <end position="122"/>
    </location>
</feature>
<evidence type="ECO:0000313" key="13">
    <source>
        <dbReference type="EMBL" id="OQR75553.1"/>
    </source>
</evidence>
<dbReference type="EMBL" id="MNPL01006205">
    <property type="protein sequence ID" value="OQR75553.1"/>
    <property type="molecule type" value="Genomic_DNA"/>
</dbReference>
<evidence type="ECO:0000256" key="9">
    <source>
        <dbReference type="ARBA" id="ARBA00023224"/>
    </source>
</evidence>
<dbReference type="GO" id="GO:0008036">
    <property type="term" value="F:diuretic hormone receptor activity"/>
    <property type="evidence" value="ECO:0007669"/>
    <property type="project" value="InterPro"/>
</dbReference>
<reference evidence="13 14" key="1">
    <citation type="journal article" date="2017" name="Gigascience">
        <title>Draft genome of the honey bee ectoparasitic mite, Tropilaelaps mercedesae, is shaped by the parasitic life history.</title>
        <authorList>
            <person name="Dong X."/>
            <person name="Armstrong S.D."/>
            <person name="Xia D."/>
            <person name="Makepeace B.L."/>
            <person name="Darby A.C."/>
            <person name="Kadowaki T."/>
        </authorList>
    </citation>
    <scope>NUCLEOTIDE SEQUENCE [LARGE SCALE GENOMIC DNA]</scope>
    <source>
        <strain evidence="13">Wuxi-XJTLU</strain>
    </source>
</reference>
<dbReference type="GO" id="GO:0007188">
    <property type="term" value="P:adenylate cyclase-modulating G protein-coupled receptor signaling pathway"/>
    <property type="evidence" value="ECO:0007669"/>
    <property type="project" value="TreeGrafter"/>
</dbReference>
<evidence type="ECO:0000256" key="4">
    <source>
        <dbReference type="ARBA" id="ARBA00022692"/>
    </source>
</evidence>
<dbReference type="GO" id="GO:0005886">
    <property type="term" value="C:plasma membrane"/>
    <property type="evidence" value="ECO:0007669"/>
    <property type="project" value="UniProtKB-SubCell"/>
</dbReference>
<protein>
    <submittedName>
        <fullName evidence="13">Diuretic hormone receptor-like</fullName>
    </submittedName>
</protein>
<evidence type="ECO:0000256" key="2">
    <source>
        <dbReference type="ARBA" id="ARBA00005314"/>
    </source>
</evidence>
<comment type="subcellular location">
    <subcellularLocation>
        <location evidence="1">Cell membrane</location>
        <topology evidence="1">Multi-pass membrane protein</topology>
    </subcellularLocation>
</comment>
<evidence type="ECO:0000259" key="11">
    <source>
        <dbReference type="PROSITE" id="PS50227"/>
    </source>
</evidence>
<dbReference type="PROSITE" id="PS50227">
    <property type="entry name" value="G_PROTEIN_RECEP_F2_3"/>
    <property type="match status" value="1"/>
</dbReference>
<dbReference type="PRINTS" id="PR01127">
    <property type="entry name" value="DIUHORMONER"/>
</dbReference>
<keyword evidence="14" id="KW-1185">Reference proteome</keyword>
<dbReference type="GO" id="GO:0017046">
    <property type="term" value="F:peptide hormone binding"/>
    <property type="evidence" value="ECO:0007669"/>
    <property type="project" value="TreeGrafter"/>
</dbReference>
<dbReference type="InParanoid" id="A0A1V9XQ50"/>
<name>A0A1V9XQ50_9ACAR</name>
<dbReference type="STRING" id="418985.A0A1V9XQ50"/>
<comment type="similarity">
    <text evidence="2">Belongs to the G-protein coupled receptor 2 family.</text>
</comment>
<dbReference type="Pfam" id="PF00002">
    <property type="entry name" value="7tm_2"/>
    <property type="match status" value="1"/>
</dbReference>
<dbReference type="InterPro" id="IPR050332">
    <property type="entry name" value="GPCR_2"/>
</dbReference>
<dbReference type="AlphaFoldDB" id="A0A1V9XQ50"/>
<evidence type="ECO:0000256" key="3">
    <source>
        <dbReference type="ARBA" id="ARBA00022475"/>
    </source>
</evidence>
<dbReference type="InterPro" id="IPR002001">
    <property type="entry name" value="GPCR_2_diuretic_rcpt"/>
</dbReference>
<dbReference type="Gene3D" id="1.20.1070.10">
    <property type="entry name" value="Rhodopsin 7-helix transmembrane proteins"/>
    <property type="match status" value="1"/>
</dbReference>
<feature type="domain" description="G-protein coupled receptors family 2 profile 1" evidence="11">
    <location>
        <begin position="1"/>
        <end position="50"/>
    </location>
</feature>
<evidence type="ECO:0000256" key="6">
    <source>
        <dbReference type="ARBA" id="ARBA00023040"/>
    </source>
</evidence>
<dbReference type="OrthoDB" id="6022368at2759"/>
<keyword evidence="7 10" id="KW-0472">Membrane</keyword>
<dbReference type="InterPro" id="IPR017981">
    <property type="entry name" value="GPCR_2-like_7TM"/>
</dbReference>
<keyword evidence="9" id="KW-0807">Transducer</keyword>
<dbReference type="GO" id="GO:0007166">
    <property type="term" value="P:cell surface receptor signaling pathway"/>
    <property type="evidence" value="ECO:0007669"/>
    <property type="project" value="InterPro"/>
</dbReference>
<dbReference type="InterPro" id="IPR036445">
    <property type="entry name" value="GPCR_2_extracell_dom_sf"/>
</dbReference>
<accession>A0A1V9XQ50</accession>
<dbReference type="Proteomes" id="UP000192247">
    <property type="component" value="Unassembled WGS sequence"/>
</dbReference>
<dbReference type="InterPro" id="IPR000832">
    <property type="entry name" value="GPCR_2_secretin-like"/>
</dbReference>
<keyword evidence="4 10" id="KW-0812">Transmembrane</keyword>
<evidence type="ECO:0000256" key="1">
    <source>
        <dbReference type="ARBA" id="ARBA00004651"/>
    </source>
</evidence>
<feature type="transmembrane region" description="Helical" evidence="10">
    <location>
        <begin position="175"/>
        <end position="196"/>
    </location>
</feature>
<evidence type="ECO:0000256" key="7">
    <source>
        <dbReference type="ARBA" id="ARBA00023136"/>
    </source>
</evidence>